<dbReference type="SUPFAM" id="SSF48452">
    <property type="entry name" value="TPR-like"/>
    <property type="match status" value="1"/>
</dbReference>
<dbReference type="Gene3D" id="3.30.420.10">
    <property type="entry name" value="Ribonuclease H-like superfamily/Ribonuclease H"/>
    <property type="match status" value="1"/>
</dbReference>
<dbReference type="EMBL" id="QHBU01000130">
    <property type="protein sequence ID" value="PZR80922.1"/>
    <property type="molecule type" value="Genomic_DNA"/>
</dbReference>
<evidence type="ECO:0000259" key="1">
    <source>
        <dbReference type="Pfam" id="PF13482"/>
    </source>
</evidence>
<dbReference type="SUPFAM" id="SSF53098">
    <property type="entry name" value="Ribonuclease H-like"/>
    <property type="match status" value="1"/>
</dbReference>
<dbReference type="InterPro" id="IPR012337">
    <property type="entry name" value="RNaseH-like_sf"/>
</dbReference>
<dbReference type="InterPro" id="IPR036397">
    <property type="entry name" value="RNaseH_sf"/>
</dbReference>
<dbReference type="Proteomes" id="UP000248724">
    <property type="component" value="Unassembled WGS sequence"/>
</dbReference>
<evidence type="ECO:0000313" key="3">
    <source>
        <dbReference type="Proteomes" id="UP000248724"/>
    </source>
</evidence>
<gene>
    <name evidence="2" type="ORF">DLM65_07025</name>
</gene>
<proteinExistence type="predicted"/>
<dbReference type="PANTHER" id="PTHR38462:SF1">
    <property type="entry name" value="YPRB RIBONUCLEASE H-LIKE DOMAIN-CONTAINING PROTEIN"/>
    <property type="match status" value="1"/>
</dbReference>
<comment type="caution">
    <text evidence="2">The sequence shown here is derived from an EMBL/GenBank/DDBJ whole genome shotgun (WGS) entry which is preliminary data.</text>
</comment>
<dbReference type="PANTHER" id="PTHR38462">
    <property type="entry name" value="EXONUCLEASE-LIKE PROTEIN"/>
    <property type="match status" value="1"/>
</dbReference>
<dbReference type="GO" id="GO:0003676">
    <property type="term" value="F:nucleic acid binding"/>
    <property type="evidence" value="ECO:0007669"/>
    <property type="project" value="InterPro"/>
</dbReference>
<evidence type="ECO:0000313" key="2">
    <source>
        <dbReference type="EMBL" id="PZR80922.1"/>
    </source>
</evidence>
<dbReference type="AlphaFoldDB" id="A0A2W5Z6I0"/>
<sequence>MAGRARRPAKPRNPVARRTGVRYPARVIDARAATVSALRARIAQLGGTGAFAPRPRPPEPDLGGRAAELGFRVVETAAGATFVRPHTVDLVPYLEAAGLAAAPPVADLLALLGHPSGDGGPAWVSGEGVGVLDIESLGLRGSGVMAFLVALGVQRGEVLECEQFLLVDPGDEAAMLTAIAQRIRSHRLWLTYNGRSFDIPVLAARCTLNRLDPTGVEPRLHGDLLGPVRRLFRERLGACTLRHAEMSLLNHHRVDDVPGIEAPGRYRAWLRGARPAVVAGVVEHNLQDIVSTVVVGARLAAHVGGERIRPAHAADPYHLARHLQRHGLADAAEVELRSTIDAGIDPWARQAAHRLAVVLQRRGEMKEALELWRRLHVEDPRDLRAARGFAIRLERAGDLGTALEVCRSVRGTRSELGRWWSRLGGGGDAGDEEWVRRETRLQRRLHS</sequence>
<dbReference type="InterPro" id="IPR038720">
    <property type="entry name" value="YprB_RNase_H-like_dom"/>
</dbReference>
<name>A0A2W5Z6I0_9BACT</name>
<dbReference type="Pfam" id="PF13482">
    <property type="entry name" value="RNase_H_2"/>
    <property type="match status" value="1"/>
</dbReference>
<dbReference type="Gene3D" id="1.25.40.10">
    <property type="entry name" value="Tetratricopeptide repeat domain"/>
    <property type="match status" value="1"/>
</dbReference>
<organism evidence="2 3">
    <name type="scientific">Candidatus Aeolococcus gillhamiae</name>
    <dbReference type="NCBI Taxonomy" id="3127015"/>
    <lineage>
        <taxon>Bacteria</taxon>
        <taxon>Bacillati</taxon>
        <taxon>Candidatus Dormiibacterota</taxon>
        <taxon>Candidatus Dormibacteria</taxon>
        <taxon>Candidatus Aeolococcales</taxon>
        <taxon>Candidatus Aeolococcaceae</taxon>
        <taxon>Candidatus Aeolococcus</taxon>
    </lineage>
</organism>
<accession>A0A2W5Z6I0</accession>
<feature type="domain" description="YprB ribonuclease H-like" evidence="1">
    <location>
        <begin position="132"/>
        <end position="295"/>
    </location>
</feature>
<protein>
    <recommendedName>
        <fullName evidence="1">YprB ribonuclease H-like domain-containing protein</fullName>
    </recommendedName>
</protein>
<dbReference type="InterPro" id="IPR011990">
    <property type="entry name" value="TPR-like_helical_dom_sf"/>
</dbReference>
<reference evidence="2 3" key="1">
    <citation type="journal article" date="2017" name="Nature">
        <title>Atmospheric trace gases support primary production in Antarctic desert surface soil.</title>
        <authorList>
            <person name="Ji M."/>
            <person name="Greening C."/>
            <person name="Vanwonterghem I."/>
            <person name="Carere C.R."/>
            <person name="Bay S.K."/>
            <person name="Steen J.A."/>
            <person name="Montgomery K."/>
            <person name="Lines T."/>
            <person name="Beardall J."/>
            <person name="van Dorst J."/>
            <person name="Snape I."/>
            <person name="Stott M.B."/>
            <person name="Hugenholtz P."/>
            <person name="Ferrari B.C."/>
        </authorList>
    </citation>
    <scope>NUCLEOTIDE SEQUENCE [LARGE SCALE GENOMIC DNA]</scope>
    <source>
        <strain evidence="2">RRmetagenome_bin12</strain>
    </source>
</reference>